<dbReference type="Proteomes" id="UP000499080">
    <property type="component" value="Unassembled WGS sequence"/>
</dbReference>
<feature type="signal peptide" evidence="3">
    <location>
        <begin position="1"/>
        <end position="27"/>
    </location>
</feature>
<name>A0A4Y2DBP5_ARAVE</name>
<feature type="transmembrane region" description="Helical" evidence="2">
    <location>
        <begin position="84"/>
        <end position="103"/>
    </location>
</feature>
<evidence type="ECO:0000313" key="4">
    <source>
        <dbReference type="EMBL" id="GBM13537.1"/>
    </source>
</evidence>
<keyword evidence="2" id="KW-1133">Transmembrane helix</keyword>
<sequence length="203" mass="22315">MFFVSCTQRIIKYLLLSILFFSLQCLATDDTDESPEEDKEYLDNDFFHFTTRKGFFWDGWTVATHKPSPTYDDGGYSGGGDPTIFFIILGVGIVIFIGLLFLCKKARDQMPNPGSRSVPGIVTHPPTAGAGGIDVTISSIGSASDPTQGRPGIFRQTSEKPPDYATVTIGDLSNPKSPFPSVMRQKSSETPPPKYDENNPMFK</sequence>
<comment type="caution">
    <text evidence="4">The sequence shown here is derived from an EMBL/GenBank/DDBJ whole genome shotgun (WGS) entry which is preliminary data.</text>
</comment>
<proteinExistence type="predicted"/>
<evidence type="ECO:0000313" key="5">
    <source>
        <dbReference type="Proteomes" id="UP000499080"/>
    </source>
</evidence>
<dbReference type="OrthoDB" id="6420398at2759"/>
<dbReference type="EMBL" id="BGPR01000329">
    <property type="protein sequence ID" value="GBM13537.1"/>
    <property type="molecule type" value="Genomic_DNA"/>
</dbReference>
<keyword evidence="2" id="KW-0812">Transmembrane</keyword>
<evidence type="ECO:0000256" key="1">
    <source>
        <dbReference type="SAM" id="MobiDB-lite"/>
    </source>
</evidence>
<keyword evidence="3" id="KW-0732">Signal</keyword>
<keyword evidence="5" id="KW-1185">Reference proteome</keyword>
<evidence type="ECO:0000256" key="3">
    <source>
        <dbReference type="SAM" id="SignalP"/>
    </source>
</evidence>
<gene>
    <name evidence="4" type="ORF">AVEN_82805_1</name>
</gene>
<feature type="chain" id="PRO_5021494877" evidence="3">
    <location>
        <begin position="28"/>
        <end position="203"/>
    </location>
</feature>
<evidence type="ECO:0000256" key="2">
    <source>
        <dbReference type="SAM" id="Phobius"/>
    </source>
</evidence>
<reference evidence="4 5" key="1">
    <citation type="journal article" date="2019" name="Sci. Rep.">
        <title>Orb-weaving spider Araneus ventricosus genome elucidates the spidroin gene catalogue.</title>
        <authorList>
            <person name="Kono N."/>
            <person name="Nakamura H."/>
            <person name="Ohtoshi R."/>
            <person name="Moran D.A.P."/>
            <person name="Shinohara A."/>
            <person name="Yoshida Y."/>
            <person name="Fujiwara M."/>
            <person name="Mori M."/>
            <person name="Tomita M."/>
            <person name="Arakawa K."/>
        </authorList>
    </citation>
    <scope>NUCLEOTIDE SEQUENCE [LARGE SCALE GENOMIC DNA]</scope>
</reference>
<dbReference type="AlphaFoldDB" id="A0A4Y2DBP5"/>
<keyword evidence="2" id="KW-0472">Membrane</keyword>
<feature type="region of interest" description="Disordered" evidence="1">
    <location>
        <begin position="142"/>
        <end position="203"/>
    </location>
</feature>
<organism evidence="4 5">
    <name type="scientific">Araneus ventricosus</name>
    <name type="common">Orbweaver spider</name>
    <name type="synonym">Epeira ventricosa</name>
    <dbReference type="NCBI Taxonomy" id="182803"/>
    <lineage>
        <taxon>Eukaryota</taxon>
        <taxon>Metazoa</taxon>
        <taxon>Ecdysozoa</taxon>
        <taxon>Arthropoda</taxon>
        <taxon>Chelicerata</taxon>
        <taxon>Arachnida</taxon>
        <taxon>Araneae</taxon>
        <taxon>Araneomorphae</taxon>
        <taxon>Entelegynae</taxon>
        <taxon>Araneoidea</taxon>
        <taxon>Araneidae</taxon>
        <taxon>Araneus</taxon>
    </lineage>
</organism>
<protein>
    <submittedName>
        <fullName evidence="4">Uncharacterized protein</fullName>
    </submittedName>
</protein>
<accession>A0A4Y2DBP5</accession>